<sequence length="156" mass="17073">MSENAIIDQLHDRTVEENEVAQEFLLGELIKAATKPMREMAVTWAGLSEREQENVLRQVHLSCESAVRKAVVCIAAGNRVNFRAAVETVQFKPDGVKAQLTMVNCDEAHELANYAERTVMIVIEDGSDFLKVGDALDGEPDQPALFDDSTGGQLAA</sequence>
<accession>A0A4V3DVT1</accession>
<evidence type="ECO:0000313" key="2">
    <source>
        <dbReference type="Proteomes" id="UP000295611"/>
    </source>
</evidence>
<proteinExistence type="predicted"/>
<evidence type="ECO:0000313" key="1">
    <source>
        <dbReference type="EMBL" id="TDR82169.1"/>
    </source>
</evidence>
<organism evidence="1 2">
    <name type="scientific">Paludibacterium purpuratum</name>
    <dbReference type="NCBI Taxonomy" id="1144873"/>
    <lineage>
        <taxon>Bacteria</taxon>
        <taxon>Pseudomonadati</taxon>
        <taxon>Pseudomonadota</taxon>
        <taxon>Betaproteobacteria</taxon>
        <taxon>Neisseriales</taxon>
        <taxon>Chromobacteriaceae</taxon>
        <taxon>Paludibacterium</taxon>
    </lineage>
</organism>
<comment type="caution">
    <text evidence="1">The sequence shown here is derived from an EMBL/GenBank/DDBJ whole genome shotgun (WGS) entry which is preliminary data.</text>
</comment>
<dbReference type="AlphaFoldDB" id="A0A4V3DVT1"/>
<keyword evidence="2" id="KW-1185">Reference proteome</keyword>
<name>A0A4V3DVT1_9NEIS</name>
<protein>
    <submittedName>
        <fullName evidence="1">Uncharacterized protein</fullName>
    </submittedName>
</protein>
<dbReference type="Proteomes" id="UP000295611">
    <property type="component" value="Unassembled WGS sequence"/>
</dbReference>
<dbReference type="RefSeq" id="WP_133678591.1">
    <property type="nucleotide sequence ID" value="NZ_SNZP01000002.1"/>
</dbReference>
<gene>
    <name evidence="1" type="ORF">DFP86_102283</name>
</gene>
<dbReference type="EMBL" id="SNZP01000002">
    <property type="protein sequence ID" value="TDR82169.1"/>
    <property type="molecule type" value="Genomic_DNA"/>
</dbReference>
<reference evidence="1 2" key="1">
    <citation type="submission" date="2019-03" db="EMBL/GenBank/DDBJ databases">
        <title>Genomic Encyclopedia of Type Strains, Phase III (KMG-III): the genomes of soil and plant-associated and newly described type strains.</title>
        <authorList>
            <person name="Whitman W."/>
        </authorList>
    </citation>
    <scope>NUCLEOTIDE SEQUENCE [LARGE SCALE GENOMIC DNA]</scope>
    <source>
        <strain evidence="1 2">CECT 8976</strain>
    </source>
</reference>